<dbReference type="PROSITE" id="PS00383">
    <property type="entry name" value="TYR_PHOSPHATASE_1"/>
    <property type="match status" value="1"/>
</dbReference>
<dbReference type="AlphaFoldDB" id="A0A9D4H886"/>
<evidence type="ECO:0000256" key="9">
    <source>
        <dbReference type="ARBA" id="ARBA00023180"/>
    </source>
</evidence>
<reference evidence="16" key="2">
    <citation type="submission" date="2020-11" db="EMBL/GenBank/DDBJ databases">
        <authorList>
            <person name="McCartney M.A."/>
            <person name="Auch B."/>
            <person name="Kono T."/>
            <person name="Mallez S."/>
            <person name="Becker A."/>
            <person name="Gohl D.M."/>
            <person name="Silverstein K.A.T."/>
            <person name="Koren S."/>
            <person name="Bechman K.B."/>
            <person name="Herman A."/>
            <person name="Abrahante J.E."/>
            <person name="Garbe J."/>
        </authorList>
    </citation>
    <scope>NUCLEOTIDE SEQUENCE</scope>
    <source>
        <strain evidence="16">Duluth1</strain>
        <tissue evidence="16">Whole animal</tissue>
    </source>
</reference>
<comment type="caution">
    <text evidence="10">Lacks conserved residue(s) required for the propagation of feature annotation.</text>
</comment>
<dbReference type="InterPro" id="IPR003595">
    <property type="entry name" value="Tyr_Pase_cat"/>
</dbReference>
<dbReference type="InterPro" id="IPR029021">
    <property type="entry name" value="Prot-tyrosine_phosphatase-like"/>
</dbReference>
<feature type="domain" description="Tyrosine-protein phosphatase" evidence="14">
    <location>
        <begin position="582"/>
        <end position="840"/>
    </location>
</feature>
<dbReference type="FunFam" id="2.10.25.10:FF:000173">
    <property type="entry name" value="Neurogenic locus notch protein 2"/>
    <property type="match status" value="1"/>
</dbReference>
<evidence type="ECO:0000256" key="2">
    <source>
        <dbReference type="ARBA" id="ARBA00013064"/>
    </source>
</evidence>
<dbReference type="InterPro" id="IPR009030">
    <property type="entry name" value="Growth_fac_rcpt_cys_sf"/>
</dbReference>
<dbReference type="GO" id="GO:0004725">
    <property type="term" value="F:protein tyrosine phosphatase activity"/>
    <property type="evidence" value="ECO:0007669"/>
    <property type="project" value="UniProtKB-EC"/>
</dbReference>
<dbReference type="PROSITE" id="PS00022">
    <property type="entry name" value="EGF_1"/>
    <property type="match status" value="7"/>
</dbReference>
<feature type="domain" description="EGF-like" evidence="13">
    <location>
        <begin position="222"/>
        <end position="258"/>
    </location>
</feature>
<evidence type="ECO:0000256" key="7">
    <source>
        <dbReference type="ARBA" id="ARBA00022912"/>
    </source>
</evidence>
<evidence type="ECO:0000256" key="5">
    <source>
        <dbReference type="ARBA" id="ARBA00022737"/>
    </source>
</evidence>
<dbReference type="PROSITE" id="PS50026">
    <property type="entry name" value="EGF_3"/>
    <property type="match status" value="6"/>
</dbReference>
<feature type="disulfide bond" evidence="10">
    <location>
        <begin position="324"/>
        <end position="333"/>
    </location>
</feature>
<keyword evidence="8 10" id="KW-1015">Disulfide bond</keyword>
<keyword evidence="9" id="KW-0325">Glycoprotein</keyword>
<dbReference type="SMART" id="SM00179">
    <property type="entry name" value="EGF_CA"/>
    <property type="match status" value="6"/>
</dbReference>
<dbReference type="FunFam" id="2.10.25.10:FF:000125">
    <property type="entry name" value="Neurogenic locus notch protein-like"/>
    <property type="match status" value="1"/>
</dbReference>
<dbReference type="PROSITE" id="PS01186">
    <property type="entry name" value="EGF_2"/>
    <property type="match status" value="6"/>
</dbReference>
<keyword evidence="12" id="KW-0472">Membrane</keyword>
<dbReference type="Proteomes" id="UP000828390">
    <property type="component" value="Unassembled WGS sequence"/>
</dbReference>
<dbReference type="PROSITE" id="PS01187">
    <property type="entry name" value="EGF_CA"/>
    <property type="match status" value="3"/>
</dbReference>
<dbReference type="FunFam" id="2.10.25.10:FF:000038">
    <property type="entry name" value="Fibrillin 2"/>
    <property type="match status" value="1"/>
</dbReference>
<feature type="domain" description="EGF-like" evidence="13">
    <location>
        <begin position="374"/>
        <end position="410"/>
    </location>
</feature>
<dbReference type="SMART" id="SM00194">
    <property type="entry name" value="PTPc"/>
    <property type="match status" value="2"/>
</dbReference>
<keyword evidence="6" id="KW-0378">Hydrolase</keyword>
<feature type="domain" description="EGF-like" evidence="13">
    <location>
        <begin position="298"/>
        <end position="334"/>
    </location>
</feature>
<evidence type="ECO:0000256" key="10">
    <source>
        <dbReference type="PROSITE-ProRule" id="PRU00076"/>
    </source>
</evidence>
<dbReference type="PANTHER" id="PTHR19134:SF562">
    <property type="entry name" value="PROTEIN-TYROSINE-PHOSPHATASE"/>
    <property type="match status" value="1"/>
</dbReference>
<evidence type="ECO:0000256" key="11">
    <source>
        <dbReference type="SAM" id="MobiDB-lite"/>
    </source>
</evidence>
<dbReference type="PROSITE" id="PS00010">
    <property type="entry name" value="ASX_HYDROXYL"/>
    <property type="match status" value="6"/>
</dbReference>
<dbReference type="SUPFAM" id="SSF52799">
    <property type="entry name" value="(Phosphotyrosine protein) phosphatases II"/>
    <property type="match status" value="2"/>
</dbReference>
<dbReference type="Pfam" id="PF00008">
    <property type="entry name" value="EGF"/>
    <property type="match status" value="1"/>
</dbReference>
<dbReference type="Pfam" id="PF00102">
    <property type="entry name" value="Y_phosphatase"/>
    <property type="match status" value="2"/>
</dbReference>
<keyword evidence="17" id="KW-1185">Reference proteome</keyword>
<sequence length="1144" mass="128143">MLYVSGWPCGKNGTCPNGCAQGMFGPGCQYVDIARNFNTTARHSTNLNRSSHKYAKLAVDLSNTTCSSTLEADLETGQPWWKLWFPYYVTFTYNEFHVDVKYAANVSQYRVSVANLTHVSDMAMWSNESLCYETQGDDPPFPSSGTHAVLRVFCKKPVVGNSIRIELLKTRTQLVLCDVYVSQDIDECAVSTCKNGARCVNSSGGFNCMCAMGWQGTNCDEDIDECAVSTCKNEVRCNNSAGGYKCTCATGWQGTNCDEDIDECAASTCKNRARCDNTAGWYKCTCATGWQGTNCDDDIDECAASTCKNRARCDNSAGGYKCTCATGWQGINCDDDIDECAASTCKNRARCDNSAGGYKCTCATGWQGINCDYDIDECDVSTCEKGATCVNFPGEYSCTCALGWRGNNCDVECEPQKFGQNCSQNCSLNCEGLCDHVTGHCSCKPGYSGQNCTAELSDFPVELVSGGSTGMLILLFVLIIIIVVLIRNSKAKRENERSNAVTNVSLPNISIDGKSRQDTANHPETEQNSLSVSAETPFVTILQEAVYSNMLDLPPVESSGTTIALTQLQGYVRSKSADEPYFALEFKKIPYGLQHPNTTATATVNAGKNRYKDTYAYDHSRVVLNTVDGNEGSDYINACFIEGFCKKRTYIASQGPTEAMMDDFWRMIWQYDVSTVVMVTNLKEMGKIKCLRYWPLEVGSQKDFQALTTTLIFNEEFTDYTVRKFKLSHKDKPSVSRVVTHFHYTAWPDKDVPASTSSLLHFWRRIRAHDPDKKQPWVVHCSAGVGRTGTFIAMDILIDEGQARQTVDIYACVTKLRQQRVNMVQTAGQYKFLHRLMVEYLTLRSQFVSNNEFANYQNTLLQVDQKQNKTGLFLQYETEASYHTLELPGANIKGDEGDPYSVANMPENAKKNRFNAILPNNRYRAMLTVPVDGRNDFINAVFMPSYKVDNKYILTQKPLSNTVVDCWRLIESRDISLVVTFPDEGNEQNGRMFPTTGSLTVGPFNIMFITEHHEENYFVSRVFKVQYMKKERTVTQLLYQKWHRCQMAPPNVGEFLMLMDAVEKRTKSSTALIQCLDGATRSGLLLVLLYATECMSKDGEVSMPMVIRHLRTRRPQLIPNFEQYRFCYSLLTQYVESNVTYANT</sequence>
<dbReference type="Gene3D" id="2.10.25.10">
    <property type="entry name" value="Laminin"/>
    <property type="match status" value="6"/>
</dbReference>
<dbReference type="InterPro" id="IPR001881">
    <property type="entry name" value="EGF-like_Ca-bd_dom"/>
</dbReference>
<feature type="transmembrane region" description="Helical" evidence="12">
    <location>
        <begin position="463"/>
        <end position="486"/>
    </location>
</feature>
<evidence type="ECO:0000256" key="12">
    <source>
        <dbReference type="SAM" id="Phobius"/>
    </source>
</evidence>
<dbReference type="CDD" id="cd00054">
    <property type="entry name" value="EGF_CA"/>
    <property type="match status" value="6"/>
</dbReference>
<feature type="disulfide bond" evidence="10">
    <location>
        <begin position="286"/>
        <end position="295"/>
    </location>
</feature>
<proteinExistence type="inferred from homology"/>
<name>A0A9D4H886_DREPO</name>
<evidence type="ECO:0000313" key="17">
    <source>
        <dbReference type="Proteomes" id="UP000828390"/>
    </source>
</evidence>
<keyword evidence="3 10" id="KW-0245">EGF-like domain</keyword>
<dbReference type="PROSITE" id="PS50056">
    <property type="entry name" value="TYR_PHOSPHATASE_2"/>
    <property type="match status" value="2"/>
</dbReference>
<feature type="disulfide bond" evidence="10">
    <location>
        <begin position="210"/>
        <end position="219"/>
    </location>
</feature>
<feature type="domain" description="Tyrosine-protein phosphatase" evidence="14">
    <location>
        <begin position="878"/>
        <end position="1134"/>
    </location>
</feature>
<dbReference type="FunFam" id="3.90.190.10:FF:000062">
    <property type="entry name" value="Receptor-type tyrosine-protein phosphatase kappa"/>
    <property type="match status" value="1"/>
</dbReference>
<feature type="disulfide bond" evidence="10">
    <location>
        <begin position="400"/>
        <end position="409"/>
    </location>
</feature>
<comment type="caution">
    <text evidence="16">The sequence shown here is derived from an EMBL/GenBank/DDBJ whole genome shotgun (WGS) entry which is preliminary data.</text>
</comment>
<evidence type="ECO:0000256" key="1">
    <source>
        <dbReference type="ARBA" id="ARBA00009580"/>
    </source>
</evidence>
<dbReference type="EMBL" id="JAIWYP010000004">
    <property type="protein sequence ID" value="KAH3830082.1"/>
    <property type="molecule type" value="Genomic_DNA"/>
</dbReference>
<dbReference type="CDD" id="cd00047">
    <property type="entry name" value="PTPc"/>
    <property type="match status" value="2"/>
</dbReference>
<dbReference type="InterPro" id="IPR050348">
    <property type="entry name" value="Protein-Tyr_Phosphatase"/>
</dbReference>
<keyword evidence="7" id="KW-0904">Protein phosphatase</keyword>
<dbReference type="GO" id="GO:0005509">
    <property type="term" value="F:calcium ion binding"/>
    <property type="evidence" value="ECO:0007669"/>
    <property type="project" value="InterPro"/>
</dbReference>
<keyword evidence="5" id="KW-0677">Repeat</keyword>
<feature type="domain" description="EGF-like" evidence="13">
    <location>
        <begin position="336"/>
        <end position="372"/>
    </location>
</feature>
<feature type="disulfide bond" evidence="10">
    <location>
        <begin position="248"/>
        <end position="257"/>
    </location>
</feature>
<dbReference type="InterPro" id="IPR000387">
    <property type="entry name" value="Tyr_Pase_dom"/>
</dbReference>
<dbReference type="PROSITE" id="PS50055">
    <property type="entry name" value="TYR_PHOSPHATASE_PTP"/>
    <property type="match status" value="2"/>
</dbReference>
<accession>A0A9D4H886</accession>
<dbReference type="PRINTS" id="PR00700">
    <property type="entry name" value="PRTYPHPHTASE"/>
</dbReference>
<evidence type="ECO:0000256" key="6">
    <source>
        <dbReference type="ARBA" id="ARBA00022801"/>
    </source>
</evidence>
<feature type="domain" description="Tyrosine specific protein phosphatases" evidence="15">
    <location>
        <begin position="1053"/>
        <end position="1125"/>
    </location>
</feature>
<dbReference type="InterPro" id="IPR000152">
    <property type="entry name" value="EGF-type_Asp/Asn_hydroxyl_site"/>
</dbReference>
<dbReference type="Pfam" id="PF07645">
    <property type="entry name" value="EGF_CA"/>
    <property type="match status" value="5"/>
</dbReference>
<protein>
    <recommendedName>
        <fullName evidence="2">protein-tyrosine-phosphatase</fullName>
        <ecNumber evidence="2">3.1.3.48</ecNumber>
    </recommendedName>
</protein>
<evidence type="ECO:0000259" key="15">
    <source>
        <dbReference type="PROSITE" id="PS50056"/>
    </source>
</evidence>
<dbReference type="InterPro" id="IPR000742">
    <property type="entry name" value="EGF"/>
</dbReference>
<dbReference type="SMART" id="SM00404">
    <property type="entry name" value="PTPc_motif"/>
    <property type="match status" value="2"/>
</dbReference>
<dbReference type="EC" id="3.1.3.48" evidence="2"/>
<dbReference type="InterPro" id="IPR000242">
    <property type="entry name" value="PTP_cat"/>
</dbReference>
<evidence type="ECO:0000259" key="14">
    <source>
        <dbReference type="PROSITE" id="PS50055"/>
    </source>
</evidence>
<evidence type="ECO:0000256" key="4">
    <source>
        <dbReference type="ARBA" id="ARBA00022729"/>
    </source>
</evidence>
<evidence type="ECO:0000313" key="16">
    <source>
        <dbReference type="EMBL" id="KAH3830082.1"/>
    </source>
</evidence>
<feature type="domain" description="Tyrosine specific protein phosphatases" evidence="15">
    <location>
        <begin position="760"/>
        <end position="831"/>
    </location>
</feature>
<organism evidence="16 17">
    <name type="scientific">Dreissena polymorpha</name>
    <name type="common">Zebra mussel</name>
    <name type="synonym">Mytilus polymorpha</name>
    <dbReference type="NCBI Taxonomy" id="45954"/>
    <lineage>
        <taxon>Eukaryota</taxon>
        <taxon>Metazoa</taxon>
        <taxon>Spiralia</taxon>
        <taxon>Lophotrochozoa</taxon>
        <taxon>Mollusca</taxon>
        <taxon>Bivalvia</taxon>
        <taxon>Autobranchia</taxon>
        <taxon>Heteroconchia</taxon>
        <taxon>Euheterodonta</taxon>
        <taxon>Imparidentia</taxon>
        <taxon>Neoheterodontei</taxon>
        <taxon>Myida</taxon>
        <taxon>Dreissenoidea</taxon>
        <taxon>Dreissenidae</taxon>
        <taxon>Dreissena</taxon>
    </lineage>
</organism>
<keyword evidence="4" id="KW-0732">Signal</keyword>
<evidence type="ECO:0000256" key="3">
    <source>
        <dbReference type="ARBA" id="ARBA00022536"/>
    </source>
</evidence>
<feature type="domain" description="EGF-like" evidence="13">
    <location>
        <begin position="184"/>
        <end position="220"/>
    </location>
</feature>
<dbReference type="InterPro" id="IPR016130">
    <property type="entry name" value="Tyr_Pase_AS"/>
</dbReference>
<feature type="compositionally biased region" description="Basic and acidic residues" evidence="11">
    <location>
        <begin position="513"/>
        <end position="525"/>
    </location>
</feature>
<dbReference type="PANTHER" id="PTHR19134">
    <property type="entry name" value="RECEPTOR-TYPE TYROSINE-PROTEIN PHOSPHATASE"/>
    <property type="match status" value="1"/>
</dbReference>
<dbReference type="FunFam" id="2.10.25.10:FF:000066">
    <property type="entry name" value="FAT atypical cadherin 4"/>
    <property type="match status" value="2"/>
</dbReference>
<feature type="domain" description="EGF-like" evidence="13">
    <location>
        <begin position="260"/>
        <end position="296"/>
    </location>
</feature>
<gene>
    <name evidence="16" type="ORF">DPMN_103319</name>
</gene>
<evidence type="ECO:0000259" key="13">
    <source>
        <dbReference type="PROSITE" id="PS50026"/>
    </source>
</evidence>
<keyword evidence="12" id="KW-1133">Transmembrane helix</keyword>
<dbReference type="Gene3D" id="3.90.190.10">
    <property type="entry name" value="Protein tyrosine phosphatase superfamily"/>
    <property type="match status" value="2"/>
</dbReference>
<dbReference type="SUPFAM" id="SSF57184">
    <property type="entry name" value="Growth factor receptor domain"/>
    <property type="match status" value="2"/>
</dbReference>
<dbReference type="SMART" id="SM00181">
    <property type="entry name" value="EGF"/>
    <property type="match status" value="7"/>
</dbReference>
<keyword evidence="12" id="KW-0812">Transmembrane</keyword>
<comment type="similarity">
    <text evidence="1">Belongs to the protein-tyrosine phosphatase family.</text>
</comment>
<evidence type="ECO:0000256" key="8">
    <source>
        <dbReference type="ARBA" id="ARBA00023157"/>
    </source>
</evidence>
<dbReference type="InterPro" id="IPR018097">
    <property type="entry name" value="EGF_Ca-bd_CS"/>
</dbReference>
<feature type="region of interest" description="Disordered" evidence="11">
    <location>
        <begin position="512"/>
        <end position="531"/>
    </location>
</feature>
<dbReference type="InterPro" id="IPR049883">
    <property type="entry name" value="NOTCH1_EGF-like"/>
</dbReference>
<reference evidence="16" key="1">
    <citation type="journal article" date="2019" name="bioRxiv">
        <title>The Genome of the Zebra Mussel, Dreissena polymorpha: A Resource for Invasive Species Research.</title>
        <authorList>
            <person name="McCartney M.A."/>
            <person name="Auch B."/>
            <person name="Kono T."/>
            <person name="Mallez S."/>
            <person name="Zhang Y."/>
            <person name="Obille A."/>
            <person name="Becker A."/>
            <person name="Abrahante J.E."/>
            <person name="Garbe J."/>
            <person name="Badalamenti J.P."/>
            <person name="Herman A."/>
            <person name="Mangelson H."/>
            <person name="Liachko I."/>
            <person name="Sullivan S."/>
            <person name="Sone E.D."/>
            <person name="Koren S."/>
            <person name="Silverstein K.A.T."/>
            <person name="Beckman K.B."/>
            <person name="Gohl D.M."/>
        </authorList>
    </citation>
    <scope>NUCLEOTIDE SEQUENCE</scope>
    <source>
        <strain evidence="16">Duluth1</strain>
        <tissue evidence="16">Whole animal</tissue>
    </source>
</reference>
<feature type="disulfide bond" evidence="10">
    <location>
        <begin position="362"/>
        <end position="371"/>
    </location>
</feature>